<dbReference type="InterPro" id="IPR047713">
    <property type="entry name" value="DHCW_cupin"/>
</dbReference>
<evidence type="ECO:0000313" key="1">
    <source>
        <dbReference type="EMBL" id="QNF31751.1"/>
    </source>
</evidence>
<name>A0A7G7G3L7_9BACT</name>
<dbReference type="SUPFAM" id="SSF51182">
    <property type="entry name" value="RmlC-like cupins"/>
    <property type="match status" value="1"/>
</dbReference>
<dbReference type="EMBL" id="CP055156">
    <property type="protein sequence ID" value="QNF31751.1"/>
    <property type="molecule type" value="Genomic_DNA"/>
</dbReference>
<dbReference type="Proteomes" id="UP000515237">
    <property type="component" value="Chromosome"/>
</dbReference>
<dbReference type="Gene3D" id="2.60.120.10">
    <property type="entry name" value="Jelly Rolls"/>
    <property type="match status" value="1"/>
</dbReference>
<dbReference type="AlphaFoldDB" id="A0A7G7G3L7"/>
<protein>
    <submittedName>
        <fullName evidence="1">DHCW motif cupin fold protein</fullName>
    </submittedName>
</protein>
<accession>A0A7G7G3L7</accession>
<organism evidence="1 2">
    <name type="scientific">Adhaeribacter swui</name>
    <dbReference type="NCBI Taxonomy" id="2086471"/>
    <lineage>
        <taxon>Bacteria</taxon>
        <taxon>Pseudomonadati</taxon>
        <taxon>Bacteroidota</taxon>
        <taxon>Cytophagia</taxon>
        <taxon>Cytophagales</taxon>
        <taxon>Hymenobacteraceae</taxon>
        <taxon>Adhaeribacter</taxon>
    </lineage>
</organism>
<dbReference type="KEGG" id="aswu:HUW51_03065"/>
<dbReference type="InterPro" id="IPR011051">
    <property type="entry name" value="RmlC_Cupin_sf"/>
</dbReference>
<evidence type="ECO:0000313" key="2">
    <source>
        <dbReference type="Proteomes" id="UP000515237"/>
    </source>
</evidence>
<keyword evidence="2" id="KW-1185">Reference proteome</keyword>
<dbReference type="InterPro" id="IPR014710">
    <property type="entry name" value="RmlC-like_jellyroll"/>
</dbReference>
<gene>
    <name evidence="1" type="ORF">HUW51_03065</name>
</gene>
<sequence>MKIENIPFQLINWDEVEVVEVPGLTGSAMSKIWELGNVRVRLVQYLPEYQANHWNHRGQVMLVLAGEVLVTLTDGRTSMVQAGETFVVADNTEAHKIASGNGATVFIVD</sequence>
<dbReference type="RefSeq" id="WP_185272537.1">
    <property type="nucleotide sequence ID" value="NZ_CP055156.1"/>
</dbReference>
<proteinExistence type="predicted"/>
<dbReference type="NCBIfam" id="NF038084">
    <property type="entry name" value="DHCW_cupin"/>
    <property type="match status" value="1"/>
</dbReference>
<reference evidence="1 2" key="1">
    <citation type="journal article" date="2018" name="Int. J. Syst. Evol. Microbiol.">
        <title>Adhaeribacter swui sp. nov., isolated from wet mud.</title>
        <authorList>
            <person name="Kim D.U."/>
            <person name="Kim K.W."/>
            <person name="Kang M.S."/>
            <person name="Kim J.Y."/>
            <person name="Jang J.H."/>
            <person name="Kim M.K."/>
        </authorList>
    </citation>
    <scope>NUCLEOTIDE SEQUENCE [LARGE SCALE GENOMIC DNA]</scope>
    <source>
        <strain evidence="1 2">KCTC 52873</strain>
    </source>
</reference>